<feature type="domain" description="GmrSD restriction endonucleases N-terminal" evidence="1">
    <location>
        <begin position="17"/>
        <end position="104"/>
    </location>
</feature>
<organism evidence="2 3">
    <name type="scientific">Paracoccus fistulariae</name>
    <dbReference type="NCBI Taxonomy" id="658446"/>
    <lineage>
        <taxon>Bacteria</taxon>
        <taxon>Pseudomonadati</taxon>
        <taxon>Pseudomonadota</taxon>
        <taxon>Alphaproteobacteria</taxon>
        <taxon>Rhodobacterales</taxon>
        <taxon>Paracoccaceae</taxon>
        <taxon>Paracoccus</taxon>
    </lineage>
</organism>
<name>A0ABY7SI25_9RHOB</name>
<sequence length="117" mass="13275">MGNSIDEKISGSEYPLAKIFSSDFEFIIPRYQRPYAWEIDQAQNLFQDLKDFSQAAPDEGYFLGSVVLIKNDDAPKAEVIDGQQRLTTLTILLAVLVDFLAGETEEDIEQKRTSKHM</sequence>
<evidence type="ECO:0000259" key="1">
    <source>
        <dbReference type="Pfam" id="PF03235"/>
    </source>
</evidence>
<protein>
    <submittedName>
        <fullName evidence="2">DUF262 domain-containing protein</fullName>
    </submittedName>
</protein>
<dbReference type="EMBL" id="CP067136">
    <property type="protein sequence ID" value="WCR06549.1"/>
    <property type="molecule type" value="Genomic_DNA"/>
</dbReference>
<keyword evidence="3" id="KW-1185">Reference proteome</keyword>
<evidence type="ECO:0000313" key="3">
    <source>
        <dbReference type="Proteomes" id="UP001219349"/>
    </source>
</evidence>
<dbReference type="RefSeq" id="WP_271886976.1">
    <property type="nucleotide sequence ID" value="NZ_CP067136.1"/>
</dbReference>
<proteinExistence type="predicted"/>
<reference evidence="2 3" key="1">
    <citation type="submission" date="2021-01" db="EMBL/GenBank/DDBJ databases">
        <title>Biogeographic distribution of Paracoccus.</title>
        <authorList>
            <person name="Hollensteiner J."/>
            <person name="Leineberger J."/>
            <person name="Brinkhoff T."/>
            <person name="Daniel R."/>
        </authorList>
    </citation>
    <scope>NUCLEOTIDE SEQUENCE [LARGE SCALE GENOMIC DNA]</scope>
    <source>
        <strain evidence="2 3">KCTC 22803</strain>
    </source>
</reference>
<accession>A0ABY7SI25</accession>
<dbReference type="PANTHER" id="PTHR35149">
    <property type="entry name" value="SLL5132 PROTEIN"/>
    <property type="match status" value="1"/>
</dbReference>
<gene>
    <name evidence="2" type="ORF">JHX87_13815</name>
</gene>
<dbReference type="PANTHER" id="PTHR35149:SF2">
    <property type="entry name" value="DUF262 DOMAIN-CONTAINING PROTEIN"/>
    <property type="match status" value="1"/>
</dbReference>
<dbReference type="Pfam" id="PF03235">
    <property type="entry name" value="GmrSD_N"/>
    <property type="match status" value="1"/>
</dbReference>
<dbReference type="Proteomes" id="UP001219349">
    <property type="component" value="Chromosome"/>
</dbReference>
<evidence type="ECO:0000313" key="2">
    <source>
        <dbReference type="EMBL" id="WCR06549.1"/>
    </source>
</evidence>
<dbReference type="InterPro" id="IPR004919">
    <property type="entry name" value="GmrSD_N"/>
</dbReference>